<evidence type="ECO:0000313" key="4">
    <source>
        <dbReference type="Proteomes" id="UP001589887"/>
    </source>
</evidence>
<dbReference type="Proteomes" id="UP001589887">
    <property type="component" value="Unassembled WGS sequence"/>
</dbReference>
<feature type="compositionally biased region" description="Low complexity" evidence="1">
    <location>
        <begin position="213"/>
        <end position="223"/>
    </location>
</feature>
<evidence type="ECO:0000256" key="1">
    <source>
        <dbReference type="SAM" id="MobiDB-lite"/>
    </source>
</evidence>
<accession>A0ABV6T9V3</accession>
<reference evidence="3 4" key="1">
    <citation type="submission" date="2024-09" db="EMBL/GenBank/DDBJ databases">
        <authorList>
            <person name="Sun Q."/>
            <person name="Mori K."/>
        </authorList>
    </citation>
    <scope>NUCLEOTIDE SEQUENCE [LARGE SCALE GENOMIC DNA]</scope>
    <source>
        <strain evidence="3 4">JCM 4557</strain>
    </source>
</reference>
<dbReference type="Pfam" id="PF13340">
    <property type="entry name" value="DUF4096"/>
    <property type="match status" value="1"/>
</dbReference>
<name>A0ABV6T9V3_9ACTN</name>
<proteinExistence type="predicted"/>
<feature type="domain" description="Insertion element IS402-like" evidence="2">
    <location>
        <begin position="8"/>
        <end position="47"/>
    </location>
</feature>
<feature type="region of interest" description="Disordered" evidence="1">
    <location>
        <begin position="213"/>
        <end position="238"/>
    </location>
</feature>
<dbReference type="InterPro" id="IPR025161">
    <property type="entry name" value="IS402-like_dom"/>
</dbReference>
<sequence length="391" mass="40630">MLLQVDWALWRLRTDAPWRDPPERCGPWQTVYELFAHWAALNVTRRVVVHRGSGSPVVDAPNAGGVVAVLGNDVEALVLGARVRAAADHTGAAHAQCEVVVVVADADGAVSLRDQDETLVHITHVRAAGHRTGTVHAQCEVVVAVADAGGTVRLRHAFEALVRAARVRSTGHCSGVVHAERVASWVRFGRGLVTGANPEPEVAFAAAVELVGRQPGRPPGARGDLAEGDESGTGDPVGAVGDEVVLVLEEGEEPADEFGGDSEQCEGSGGRLGVVVRNAGRLPSFSGLHRLVGDLVQEPADLPPDAAAVLLPRLDIHVEEPVHAALEEDVGVAEAPGVAGVHVAEDTGPVFTAGNLVAARARGPVELVGADLVGSPHTHELVRPQGEGARC</sequence>
<gene>
    <name evidence="3" type="ORF">ACFH04_02175</name>
</gene>
<dbReference type="RefSeq" id="WP_394316996.1">
    <property type="nucleotide sequence ID" value="NZ_JBHMQV010000001.1"/>
</dbReference>
<protein>
    <submittedName>
        <fullName evidence="3">Transposase</fullName>
    </submittedName>
</protein>
<dbReference type="EMBL" id="JBHMQV010000001">
    <property type="protein sequence ID" value="MFC0842541.1"/>
    <property type="molecule type" value="Genomic_DNA"/>
</dbReference>
<keyword evidence="4" id="KW-1185">Reference proteome</keyword>
<comment type="caution">
    <text evidence="3">The sequence shown here is derived from an EMBL/GenBank/DDBJ whole genome shotgun (WGS) entry which is preliminary data.</text>
</comment>
<evidence type="ECO:0000313" key="3">
    <source>
        <dbReference type="EMBL" id="MFC0842541.1"/>
    </source>
</evidence>
<evidence type="ECO:0000259" key="2">
    <source>
        <dbReference type="Pfam" id="PF13340"/>
    </source>
</evidence>
<organism evidence="3 4">
    <name type="scientific">Streptomyces noboritoensis</name>
    <dbReference type="NCBI Taxonomy" id="67337"/>
    <lineage>
        <taxon>Bacteria</taxon>
        <taxon>Bacillati</taxon>
        <taxon>Actinomycetota</taxon>
        <taxon>Actinomycetes</taxon>
        <taxon>Kitasatosporales</taxon>
        <taxon>Streptomycetaceae</taxon>
        <taxon>Streptomyces</taxon>
    </lineage>
</organism>